<dbReference type="Gene3D" id="2.60.40.10">
    <property type="entry name" value="Immunoglobulins"/>
    <property type="match status" value="1"/>
</dbReference>
<evidence type="ECO:0000313" key="3">
    <source>
        <dbReference type="EMBL" id="CAG9335374.1"/>
    </source>
</evidence>
<dbReference type="GO" id="GO:0016020">
    <property type="term" value="C:membrane"/>
    <property type="evidence" value="ECO:0007669"/>
    <property type="project" value="TreeGrafter"/>
</dbReference>
<dbReference type="CDD" id="cd05467">
    <property type="entry name" value="CBM20"/>
    <property type="match status" value="1"/>
</dbReference>
<dbReference type="SMART" id="SM01065">
    <property type="entry name" value="CBM_2"/>
    <property type="match status" value="1"/>
</dbReference>
<dbReference type="Proteomes" id="UP001162131">
    <property type="component" value="Unassembled WGS sequence"/>
</dbReference>
<dbReference type="EMBL" id="CAJZBQ010000062">
    <property type="protein sequence ID" value="CAG9335374.1"/>
    <property type="molecule type" value="Genomic_DNA"/>
</dbReference>
<reference evidence="3" key="1">
    <citation type="submission" date="2021-09" db="EMBL/GenBank/DDBJ databases">
        <authorList>
            <consortium name="AG Swart"/>
            <person name="Singh M."/>
            <person name="Singh A."/>
            <person name="Seah K."/>
            <person name="Emmerich C."/>
        </authorList>
    </citation>
    <scope>NUCLEOTIDE SEQUENCE</scope>
    <source>
        <strain evidence="3">ATCC30299</strain>
    </source>
</reference>
<dbReference type="Pfam" id="PF00686">
    <property type="entry name" value="CBM_20"/>
    <property type="match status" value="1"/>
</dbReference>
<dbReference type="InterPro" id="IPR013784">
    <property type="entry name" value="Carb-bd-like_fold"/>
</dbReference>
<feature type="region of interest" description="Disordered" evidence="1">
    <location>
        <begin position="1"/>
        <end position="61"/>
    </location>
</feature>
<feature type="domain" description="CBM20" evidence="2">
    <location>
        <begin position="106"/>
        <end position="213"/>
    </location>
</feature>
<dbReference type="PANTHER" id="PTHR15048:SF0">
    <property type="entry name" value="STARCH-BINDING DOMAIN-CONTAINING PROTEIN 1"/>
    <property type="match status" value="1"/>
</dbReference>
<dbReference type="PANTHER" id="PTHR15048">
    <property type="entry name" value="STARCH-BINDING DOMAIN-CONTAINING PROTEIN 1"/>
    <property type="match status" value="1"/>
</dbReference>
<gene>
    <name evidence="3" type="ORF">BSTOLATCC_MIC63849</name>
</gene>
<feature type="compositionally biased region" description="Basic and acidic residues" evidence="1">
    <location>
        <begin position="38"/>
        <end position="47"/>
    </location>
</feature>
<dbReference type="PROSITE" id="PS51166">
    <property type="entry name" value="CBM20"/>
    <property type="match status" value="1"/>
</dbReference>
<dbReference type="AlphaFoldDB" id="A0AAU9KET3"/>
<dbReference type="InterPro" id="IPR002044">
    <property type="entry name" value="CBM20"/>
</dbReference>
<dbReference type="InterPro" id="IPR013783">
    <property type="entry name" value="Ig-like_fold"/>
</dbReference>
<evidence type="ECO:0000313" key="4">
    <source>
        <dbReference type="Proteomes" id="UP001162131"/>
    </source>
</evidence>
<proteinExistence type="predicted"/>
<name>A0AAU9KET3_9CILI</name>
<dbReference type="SUPFAM" id="SSF49452">
    <property type="entry name" value="Starch-binding domain-like"/>
    <property type="match status" value="1"/>
</dbReference>
<dbReference type="GO" id="GO:2001070">
    <property type="term" value="F:starch binding"/>
    <property type="evidence" value="ECO:0007669"/>
    <property type="project" value="InterPro"/>
</dbReference>
<sequence>MESVNKPDQQKKSQNNSAQNKNKRKKNHKPQENSLDPKVTDIGKENESTISQPDLTGKNKYQYLSPEEAKVTNIGKGMKNIIKNSDQICFKLIVKPIENPKFIEENDLGEAYLVNFKIHYKTKFGERIGLVGNQEFLGNWNPMKAWQMEWNQGNVWNLTIPINKNKIDDIEYKYICRQQTSIRWEEGTNHKINTKLINSECKRAVCIENTWGNI</sequence>
<comment type="caution">
    <text evidence="3">The sequence shown here is derived from an EMBL/GenBank/DDBJ whole genome shotgun (WGS) entry which is preliminary data.</text>
</comment>
<protein>
    <recommendedName>
        <fullName evidence="2">CBM20 domain-containing protein</fullName>
    </recommendedName>
</protein>
<keyword evidence="4" id="KW-1185">Reference proteome</keyword>
<evidence type="ECO:0000256" key="1">
    <source>
        <dbReference type="SAM" id="MobiDB-lite"/>
    </source>
</evidence>
<organism evidence="3 4">
    <name type="scientific">Blepharisma stoltei</name>
    <dbReference type="NCBI Taxonomy" id="1481888"/>
    <lineage>
        <taxon>Eukaryota</taxon>
        <taxon>Sar</taxon>
        <taxon>Alveolata</taxon>
        <taxon>Ciliophora</taxon>
        <taxon>Postciliodesmatophora</taxon>
        <taxon>Heterotrichea</taxon>
        <taxon>Heterotrichida</taxon>
        <taxon>Blepharismidae</taxon>
        <taxon>Blepharisma</taxon>
    </lineage>
</organism>
<evidence type="ECO:0000259" key="2">
    <source>
        <dbReference type="PROSITE" id="PS51166"/>
    </source>
</evidence>
<accession>A0AAU9KET3</accession>